<evidence type="ECO:0000256" key="4">
    <source>
        <dbReference type="ARBA" id="ARBA00023128"/>
    </source>
</evidence>
<gene>
    <name evidence="7" type="ORF">HZH68_011576</name>
</gene>
<dbReference type="EMBL" id="JACSDZ010000011">
    <property type="protein sequence ID" value="KAF7392033.1"/>
    <property type="molecule type" value="Genomic_DNA"/>
</dbReference>
<keyword evidence="3" id="KW-0999">Mitochondrion inner membrane</keyword>
<keyword evidence="8" id="KW-1185">Reference proteome</keyword>
<comment type="caution">
    <text evidence="7">The sequence shown here is derived from an EMBL/GenBank/DDBJ whole genome shotgun (WGS) entry which is preliminary data.</text>
</comment>
<evidence type="ECO:0000313" key="7">
    <source>
        <dbReference type="EMBL" id="KAF7392033.1"/>
    </source>
</evidence>
<dbReference type="GO" id="GO:0045277">
    <property type="term" value="C:respiratory chain complex IV"/>
    <property type="evidence" value="ECO:0007669"/>
    <property type="project" value="InterPro"/>
</dbReference>
<keyword evidence="4" id="KW-0496">Mitochondrion</keyword>
<dbReference type="GO" id="GO:0005743">
    <property type="term" value="C:mitochondrial inner membrane"/>
    <property type="evidence" value="ECO:0007669"/>
    <property type="project" value="UniProtKB-SubCell"/>
</dbReference>
<sequence length="115" mass="13134">MTYNDFNPFTGRLKKSTRFQPLYPLKPSVLNTSEQKLIWDSMTTKSAEVKAPNTGRSSSNLKIYKTYDFFQKNIHAPVYKMAGTKDMLLFGITLTLMAGCAVNTGKLLYDFLKKY</sequence>
<keyword evidence="6" id="KW-0812">Transmembrane</keyword>
<keyword evidence="6" id="KW-1133">Transmembrane helix</keyword>
<dbReference type="SUPFAM" id="SSF81419">
    <property type="entry name" value="Mitochondrial cytochrome c oxidase subunit VIIa"/>
    <property type="match status" value="1"/>
</dbReference>
<feature type="transmembrane region" description="Helical" evidence="6">
    <location>
        <begin position="87"/>
        <end position="109"/>
    </location>
</feature>
<dbReference type="Proteomes" id="UP000617340">
    <property type="component" value="Unassembled WGS sequence"/>
</dbReference>
<dbReference type="InterPro" id="IPR036539">
    <property type="entry name" value="Cyt_c_oxidase_su7a_sf"/>
</dbReference>
<comment type="subcellular location">
    <subcellularLocation>
        <location evidence="1">Mitochondrion inner membrane</location>
    </subcellularLocation>
</comment>
<dbReference type="AlphaFoldDB" id="A0A834JNT7"/>
<evidence type="ECO:0000313" key="8">
    <source>
        <dbReference type="Proteomes" id="UP000617340"/>
    </source>
</evidence>
<keyword evidence="5 6" id="KW-0472">Membrane</keyword>
<evidence type="ECO:0008006" key="9">
    <source>
        <dbReference type="Google" id="ProtNLM"/>
    </source>
</evidence>
<comment type="similarity">
    <text evidence="2">Belongs to the cytochrome c oxidase VIIa family.</text>
</comment>
<dbReference type="Gene3D" id="4.10.91.10">
    <property type="entry name" value="Cytochrome c oxidase, subunit VIIa"/>
    <property type="match status" value="1"/>
</dbReference>
<accession>A0A834JNT7</accession>
<name>A0A834JNT7_VESGE</name>
<dbReference type="GO" id="GO:0006123">
    <property type="term" value="P:mitochondrial electron transport, cytochrome c to oxygen"/>
    <property type="evidence" value="ECO:0007669"/>
    <property type="project" value="InterPro"/>
</dbReference>
<reference evidence="7" key="1">
    <citation type="journal article" date="2020" name="G3 (Bethesda)">
        <title>High-Quality Assemblies for Three Invasive Social Wasps from the &lt;i&gt;Vespula&lt;/i&gt; Genus.</title>
        <authorList>
            <person name="Harrop T.W.R."/>
            <person name="Guhlin J."/>
            <person name="McLaughlin G.M."/>
            <person name="Permina E."/>
            <person name="Stockwell P."/>
            <person name="Gilligan J."/>
            <person name="Le Lec M.F."/>
            <person name="Gruber M.A.M."/>
            <person name="Quinn O."/>
            <person name="Lovegrove M."/>
            <person name="Duncan E.J."/>
            <person name="Remnant E.J."/>
            <person name="Van Eeckhoven J."/>
            <person name="Graham B."/>
            <person name="Knapp R.A."/>
            <person name="Langford K.W."/>
            <person name="Kronenberg Z."/>
            <person name="Press M.O."/>
            <person name="Eacker S.M."/>
            <person name="Wilson-Rankin E.E."/>
            <person name="Purcell J."/>
            <person name="Lester P.J."/>
            <person name="Dearden P.K."/>
        </authorList>
    </citation>
    <scope>NUCLEOTIDE SEQUENCE</scope>
    <source>
        <strain evidence="7">Linc-1</strain>
    </source>
</reference>
<protein>
    <recommendedName>
        <fullName evidence="9">Cytochrome c oxidase subunit VIIa</fullName>
    </recommendedName>
</protein>
<organism evidence="7 8">
    <name type="scientific">Vespula germanica</name>
    <name type="common">German yellow jacket</name>
    <name type="synonym">Paravespula germanica</name>
    <dbReference type="NCBI Taxonomy" id="30212"/>
    <lineage>
        <taxon>Eukaryota</taxon>
        <taxon>Metazoa</taxon>
        <taxon>Ecdysozoa</taxon>
        <taxon>Arthropoda</taxon>
        <taxon>Hexapoda</taxon>
        <taxon>Insecta</taxon>
        <taxon>Pterygota</taxon>
        <taxon>Neoptera</taxon>
        <taxon>Endopterygota</taxon>
        <taxon>Hymenoptera</taxon>
        <taxon>Apocrita</taxon>
        <taxon>Aculeata</taxon>
        <taxon>Vespoidea</taxon>
        <taxon>Vespidae</taxon>
        <taxon>Vespinae</taxon>
        <taxon>Vespula</taxon>
    </lineage>
</organism>
<evidence type="ECO:0000256" key="6">
    <source>
        <dbReference type="SAM" id="Phobius"/>
    </source>
</evidence>
<evidence type="ECO:0000256" key="3">
    <source>
        <dbReference type="ARBA" id="ARBA00022792"/>
    </source>
</evidence>
<evidence type="ECO:0000256" key="2">
    <source>
        <dbReference type="ARBA" id="ARBA00009331"/>
    </source>
</evidence>
<evidence type="ECO:0000256" key="5">
    <source>
        <dbReference type="ARBA" id="ARBA00023136"/>
    </source>
</evidence>
<proteinExistence type="inferred from homology"/>
<evidence type="ECO:0000256" key="1">
    <source>
        <dbReference type="ARBA" id="ARBA00004273"/>
    </source>
</evidence>